<keyword evidence="3" id="KW-1185">Reference proteome</keyword>
<dbReference type="Proteomes" id="UP000184164">
    <property type="component" value="Unassembled WGS sequence"/>
</dbReference>
<evidence type="ECO:0000313" key="2">
    <source>
        <dbReference type="EMBL" id="SHF68221.1"/>
    </source>
</evidence>
<proteinExistence type="predicted"/>
<feature type="transmembrane region" description="Helical" evidence="1">
    <location>
        <begin position="44"/>
        <end position="66"/>
    </location>
</feature>
<dbReference type="OrthoDB" id="329514at2"/>
<keyword evidence="1" id="KW-0812">Transmembrane</keyword>
<feature type="transmembrane region" description="Helical" evidence="1">
    <location>
        <begin position="12"/>
        <end position="32"/>
    </location>
</feature>
<keyword evidence="1" id="KW-1133">Transmembrane helix</keyword>
<organism evidence="2 3">
    <name type="scientific">Mariniphaga anaerophila</name>
    <dbReference type="NCBI Taxonomy" id="1484053"/>
    <lineage>
        <taxon>Bacteria</taxon>
        <taxon>Pseudomonadati</taxon>
        <taxon>Bacteroidota</taxon>
        <taxon>Bacteroidia</taxon>
        <taxon>Marinilabiliales</taxon>
        <taxon>Prolixibacteraceae</taxon>
        <taxon>Mariniphaga</taxon>
    </lineage>
</organism>
<evidence type="ECO:0000256" key="1">
    <source>
        <dbReference type="SAM" id="Phobius"/>
    </source>
</evidence>
<dbReference type="EMBL" id="FQUM01000007">
    <property type="protein sequence ID" value="SHF68221.1"/>
    <property type="molecule type" value="Genomic_DNA"/>
</dbReference>
<name>A0A1M5DMV8_9BACT</name>
<feature type="transmembrane region" description="Helical" evidence="1">
    <location>
        <begin position="86"/>
        <end position="104"/>
    </location>
</feature>
<evidence type="ECO:0008006" key="4">
    <source>
        <dbReference type="Google" id="ProtNLM"/>
    </source>
</evidence>
<keyword evidence="1" id="KW-0472">Membrane</keyword>
<accession>A0A1M5DMV8</accession>
<feature type="transmembrane region" description="Helical" evidence="1">
    <location>
        <begin position="125"/>
        <end position="142"/>
    </location>
</feature>
<protein>
    <recommendedName>
        <fullName evidence="4">Cytochrome b561</fullName>
    </recommendedName>
</protein>
<dbReference type="STRING" id="1484053.SAMN05444274_107169"/>
<dbReference type="RefSeq" id="WP_073002770.1">
    <property type="nucleotide sequence ID" value="NZ_FQUM01000007.1"/>
</dbReference>
<dbReference type="AlphaFoldDB" id="A0A1M5DMV8"/>
<gene>
    <name evidence="2" type="ORF">SAMN05444274_107169</name>
</gene>
<reference evidence="2 3" key="1">
    <citation type="submission" date="2016-11" db="EMBL/GenBank/DDBJ databases">
        <authorList>
            <person name="Jaros S."/>
            <person name="Januszkiewicz K."/>
            <person name="Wedrychowicz H."/>
        </authorList>
    </citation>
    <scope>NUCLEOTIDE SEQUENCE [LARGE SCALE GENOMIC DNA]</scope>
    <source>
        <strain evidence="2 3">DSM 26910</strain>
    </source>
</reference>
<evidence type="ECO:0000313" key="3">
    <source>
        <dbReference type="Proteomes" id="UP000184164"/>
    </source>
</evidence>
<sequence length="146" mass="16406">MYSGLLHTHNMFRWLVLIPLVLAVLFALTGWFGRNEWKKRDSIAGLVLTIFMDIQFLVGLILYAFVSPVTKAAFADFGAAMGNSDLRFYAVEHILLMVVALAFVHIGKSKTKKTSVSHKKYRAATIWYGLSLILVLAGIPWSRALF</sequence>